<keyword evidence="5 11" id="KW-1133">Transmembrane helix</keyword>
<feature type="non-terminal residue" evidence="13">
    <location>
        <position position="224"/>
    </location>
</feature>
<comment type="subcellular location">
    <subcellularLocation>
        <location evidence="7">Endomembrane system</location>
        <topology evidence="7">Single-pass membrane protein</topology>
    </subcellularLocation>
    <subcellularLocation>
        <location evidence="1">Endoplasmic reticulum membrane</location>
    </subcellularLocation>
</comment>
<keyword evidence="4" id="KW-0256">Endoplasmic reticulum</keyword>
<evidence type="ECO:0000256" key="5">
    <source>
        <dbReference type="ARBA" id="ARBA00022989"/>
    </source>
</evidence>
<protein>
    <recommendedName>
        <fullName evidence="9">Coupling of ubiquitin conjugation to ER degradation protein 1</fullName>
    </recommendedName>
</protein>
<feature type="compositionally biased region" description="Low complexity" evidence="10">
    <location>
        <begin position="166"/>
        <end position="176"/>
    </location>
</feature>
<dbReference type="EMBL" id="NCSJ02000169">
    <property type="protein sequence ID" value="RFU28290.1"/>
    <property type="molecule type" value="Genomic_DNA"/>
</dbReference>
<feature type="compositionally biased region" description="Low complexity" evidence="10">
    <location>
        <begin position="110"/>
        <end position="131"/>
    </location>
</feature>
<feature type="domain" description="CUE" evidence="12">
    <location>
        <begin position="49"/>
        <end position="93"/>
    </location>
</feature>
<feature type="transmembrane region" description="Helical" evidence="11">
    <location>
        <begin position="6"/>
        <end position="28"/>
    </location>
</feature>
<dbReference type="AlphaFoldDB" id="A0A3E2H4G3"/>
<feature type="non-terminal residue" evidence="13">
    <location>
        <position position="1"/>
    </location>
</feature>
<name>A0A3E2H4G3_SCYLI</name>
<dbReference type="PROSITE" id="PS51140">
    <property type="entry name" value="CUE"/>
    <property type="match status" value="1"/>
</dbReference>
<dbReference type="OMA" id="RRDIMWD"/>
<dbReference type="InterPro" id="IPR003892">
    <property type="entry name" value="CUE"/>
</dbReference>
<feature type="compositionally biased region" description="Basic and acidic residues" evidence="10">
    <location>
        <begin position="143"/>
        <end position="153"/>
    </location>
</feature>
<dbReference type="GO" id="GO:0043130">
    <property type="term" value="F:ubiquitin binding"/>
    <property type="evidence" value="ECO:0007669"/>
    <property type="project" value="InterPro"/>
</dbReference>
<dbReference type="Proteomes" id="UP000258309">
    <property type="component" value="Unassembled WGS sequence"/>
</dbReference>
<comment type="similarity">
    <text evidence="8">Belongs to the CUE1 family.</text>
</comment>
<comment type="caution">
    <text evidence="13">The sequence shown here is derived from an EMBL/GenBank/DDBJ whole genome shotgun (WGS) entry which is preliminary data.</text>
</comment>
<gene>
    <name evidence="13" type="ORF">B7463_g8049</name>
</gene>
<dbReference type="Pfam" id="PF02845">
    <property type="entry name" value="CUE"/>
    <property type="match status" value="1"/>
</dbReference>
<reference evidence="13 14" key="1">
    <citation type="submission" date="2018-05" db="EMBL/GenBank/DDBJ databases">
        <title>Draft genome sequence of Scytalidium lignicola DSM 105466, a ubiquitous saprotrophic fungus.</title>
        <authorList>
            <person name="Buettner E."/>
            <person name="Gebauer A.M."/>
            <person name="Hofrichter M."/>
            <person name="Liers C."/>
            <person name="Kellner H."/>
        </authorList>
    </citation>
    <scope>NUCLEOTIDE SEQUENCE [LARGE SCALE GENOMIC DNA]</scope>
    <source>
        <strain evidence="13 14">DSM 105466</strain>
    </source>
</reference>
<evidence type="ECO:0000256" key="4">
    <source>
        <dbReference type="ARBA" id="ARBA00022824"/>
    </source>
</evidence>
<dbReference type="FunFam" id="1.10.8.10:FF:000050">
    <property type="entry name" value="Related to AMFR protein"/>
    <property type="match status" value="1"/>
</dbReference>
<evidence type="ECO:0000256" key="2">
    <source>
        <dbReference type="ARBA" id="ARBA00022692"/>
    </source>
</evidence>
<evidence type="ECO:0000313" key="14">
    <source>
        <dbReference type="Proteomes" id="UP000258309"/>
    </source>
</evidence>
<dbReference type="GO" id="GO:0005789">
    <property type="term" value="C:endoplasmic reticulum membrane"/>
    <property type="evidence" value="ECO:0007669"/>
    <property type="project" value="UniProtKB-SubCell"/>
</dbReference>
<dbReference type="InterPro" id="IPR009060">
    <property type="entry name" value="UBA-like_sf"/>
</dbReference>
<dbReference type="SUPFAM" id="SSF46934">
    <property type="entry name" value="UBA-like"/>
    <property type="match status" value="1"/>
</dbReference>
<evidence type="ECO:0000256" key="11">
    <source>
        <dbReference type="SAM" id="Phobius"/>
    </source>
</evidence>
<evidence type="ECO:0000256" key="8">
    <source>
        <dbReference type="ARBA" id="ARBA00061383"/>
    </source>
</evidence>
<sequence>MSSSDQTIGLPQLVIILVLGGLAIRYFFFSSPENAHGRTHSSSADRLRAREADVERIQQMFPQIPRRSIMWDLQRNGGNVAATTERILSGMGLEVPPQSFQPIPPPQPAPASTTTTATQSTSTTNRTPQQPDLITRYNLQSKLSEEESKRREGEEEEEKEEETKSRSSSTKQKQGQAWSSNKTERQALLQRRRDEMILAARRKMEAKLAGEKTTGAAAAKNVNV</sequence>
<evidence type="ECO:0000256" key="7">
    <source>
        <dbReference type="ARBA" id="ARBA00037847"/>
    </source>
</evidence>
<evidence type="ECO:0000256" key="3">
    <source>
        <dbReference type="ARBA" id="ARBA00022786"/>
    </source>
</evidence>
<evidence type="ECO:0000259" key="12">
    <source>
        <dbReference type="PROSITE" id="PS51140"/>
    </source>
</evidence>
<keyword evidence="2 11" id="KW-0812">Transmembrane</keyword>
<dbReference type="CDD" id="cd14424">
    <property type="entry name" value="CUE_Cue1p_like"/>
    <property type="match status" value="1"/>
</dbReference>
<dbReference type="Gene3D" id="1.10.8.10">
    <property type="entry name" value="DNA helicase RuvA subunit, C-terminal domain"/>
    <property type="match status" value="1"/>
</dbReference>
<keyword evidence="6 11" id="KW-0472">Membrane</keyword>
<proteinExistence type="inferred from homology"/>
<dbReference type="OrthoDB" id="3824970at2759"/>
<organism evidence="13 14">
    <name type="scientific">Scytalidium lignicola</name>
    <name type="common">Hyphomycete</name>
    <dbReference type="NCBI Taxonomy" id="5539"/>
    <lineage>
        <taxon>Eukaryota</taxon>
        <taxon>Fungi</taxon>
        <taxon>Dikarya</taxon>
        <taxon>Ascomycota</taxon>
        <taxon>Pezizomycotina</taxon>
        <taxon>Leotiomycetes</taxon>
        <taxon>Leotiomycetes incertae sedis</taxon>
        <taxon>Scytalidium</taxon>
    </lineage>
</organism>
<evidence type="ECO:0000256" key="9">
    <source>
        <dbReference type="ARBA" id="ARBA00072899"/>
    </source>
</evidence>
<evidence type="ECO:0000313" key="13">
    <source>
        <dbReference type="EMBL" id="RFU28290.1"/>
    </source>
</evidence>
<keyword evidence="3" id="KW-0833">Ubl conjugation pathway</keyword>
<evidence type="ECO:0000256" key="1">
    <source>
        <dbReference type="ARBA" id="ARBA00004586"/>
    </source>
</evidence>
<evidence type="ECO:0000256" key="6">
    <source>
        <dbReference type="ARBA" id="ARBA00023136"/>
    </source>
</evidence>
<keyword evidence="14" id="KW-1185">Reference proteome</keyword>
<dbReference type="STRING" id="5539.A0A3E2H4G3"/>
<feature type="region of interest" description="Disordered" evidence="10">
    <location>
        <begin position="94"/>
        <end position="193"/>
    </location>
</feature>
<accession>A0A3E2H4G3</accession>
<evidence type="ECO:0000256" key="10">
    <source>
        <dbReference type="SAM" id="MobiDB-lite"/>
    </source>
</evidence>
<dbReference type="SMART" id="SM00546">
    <property type="entry name" value="CUE"/>
    <property type="match status" value="1"/>
</dbReference>